<dbReference type="AlphaFoldDB" id="A0A286T4Q7"/>
<dbReference type="EMBL" id="LC318724">
    <property type="protein sequence ID" value="BBA31820.1"/>
    <property type="molecule type" value="Genomic_DNA"/>
</dbReference>
<protein>
    <submittedName>
        <fullName evidence="1">Uncharacterized protein</fullName>
    </submittedName>
</protein>
<accession>A0A286T4Q7</accession>
<organism evidence="1">
    <name type="scientific">Streptomyces anulatus</name>
    <name type="common">Streptomyces chrysomallus</name>
    <dbReference type="NCBI Taxonomy" id="1892"/>
    <lineage>
        <taxon>Bacteria</taxon>
        <taxon>Bacillati</taxon>
        <taxon>Actinomycetota</taxon>
        <taxon>Actinomycetes</taxon>
        <taxon>Kitasatosporales</taxon>
        <taxon>Streptomycetaceae</taxon>
        <taxon>Streptomyces</taxon>
    </lineage>
</organism>
<dbReference type="Pfam" id="PF19369">
    <property type="entry name" value="DUF5944"/>
    <property type="match status" value="1"/>
</dbReference>
<gene>
    <name evidence="1" type="primary">tlsR</name>
</gene>
<name>A0A286T4Q7_STRAQ</name>
<dbReference type="InterPro" id="IPR045988">
    <property type="entry name" value="DUF5944"/>
</dbReference>
<proteinExistence type="predicted"/>
<sequence length="260" mass="28973">MASSFLAYPSLSVVRNDDFADTADIAEAFARHVTSRQLPGDVAPVRCSVESEAVPGGVRLRFTSTARKLAAPATVTHKFFFIDRDESRERRHLLTPVRTAATTELLVLFEEGQERDYFHGSVFDSDNLLLASSAVVFDREGRHVPYPFTQKYVCPQRLAAADFEVTRDADGRRVARFSLACRDLTETLRLSVAWETIGVVHQRDLVCTPERPATYLDMPLDDNDELAPGDWVVIAVDDRQRLLAQTVVTLVSTEAGRCPS</sequence>
<reference evidence="1" key="1">
    <citation type="journal article" date="2017" name="Sci. Rep.">
        <title>Identification of a gene cluster for telomestatin biosynthesis and heterologous expression using a specific promoter in a clean host.</title>
        <authorList>
            <person name="Amagai K."/>
            <person name="Ikeda H."/>
            <person name="Hashimoto J."/>
            <person name="Kozone I."/>
            <person name="Izumikawa M."/>
            <person name="Kudo F."/>
            <person name="Eguchi T."/>
            <person name="Nakamura T."/>
            <person name="Osada H."/>
            <person name="Takahashi S."/>
            <person name="Shin-ya K."/>
        </authorList>
    </citation>
    <scope>NUCLEOTIDE SEQUENCE</scope>
    <source>
        <strain evidence="1">3533-SV4</strain>
    </source>
</reference>
<evidence type="ECO:0000313" key="1">
    <source>
        <dbReference type="EMBL" id="BBA31820.1"/>
    </source>
</evidence>